<evidence type="ECO:0000313" key="2">
    <source>
        <dbReference type="Proteomes" id="UP000823405"/>
    </source>
</evidence>
<feature type="non-terminal residue" evidence="1">
    <location>
        <position position="297"/>
    </location>
</feature>
<dbReference type="AlphaFoldDB" id="A0A9P6QPF8"/>
<dbReference type="EMBL" id="JAAAIN010004000">
    <property type="protein sequence ID" value="KAG0283163.1"/>
    <property type="molecule type" value="Genomic_DNA"/>
</dbReference>
<keyword evidence="2" id="KW-1185">Reference proteome</keyword>
<accession>A0A9P6QPF8</accession>
<evidence type="ECO:0000313" key="1">
    <source>
        <dbReference type="EMBL" id="KAG0283163.1"/>
    </source>
</evidence>
<dbReference type="Proteomes" id="UP000823405">
    <property type="component" value="Unassembled WGS sequence"/>
</dbReference>
<comment type="caution">
    <text evidence="1">The sequence shown here is derived from an EMBL/GenBank/DDBJ whole genome shotgun (WGS) entry which is preliminary data.</text>
</comment>
<sequence length="297" mass="32650">MEVDTNNNSDVLSTKFKPETLVGYLTAGPFTYQLDTQWDPGIHLGNAAQDPIVCEKVLIVARDPYFAKSFGGHVNGVTKALKHDRLIVEPSASTCPFSILAHTIMLDLLNPEKRLKQLPIKLLVGSGDIVLDVYPRTVLCFKLLAEHLQVVEFRSFHGTLTAQDIVITHPGFNIILIAFKVGAPYVDIVAVRVAIPAVIKARALVHRACVAPCAIPIAHVLFCPFSVLLTYGEPAGIDDGQVTKVVGNMVQKLWKDKRKRDTFEDVYTEVKKQATVKKVMEASKVPPGLVDDAFDLI</sequence>
<reference evidence="1" key="1">
    <citation type="journal article" date="2020" name="Fungal Divers.">
        <title>Resolving the Mortierellaceae phylogeny through synthesis of multi-gene phylogenetics and phylogenomics.</title>
        <authorList>
            <person name="Vandepol N."/>
            <person name="Liber J."/>
            <person name="Desiro A."/>
            <person name="Na H."/>
            <person name="Kennedy M."/>
            <person name="Barry K."/>
            <person name="Grigoriev I.V."/>
            <person name="Miller A.N."/>
            <person name="O'Donnell K."/>
            <person name="Stajich J.E."/>
            <person name="Bonito G."/>
        </authorList>
    </citation>
    <scope>NUCLEOTIDE SEQUENCE</scope>
    <source>
        <strain evidence="1">NVP60</strain>
    </source>
</reference>
<organism evidence="1 2">
    <name type="scientific">Linnemannia gamsii</name>
    <dbReference type="NCBI Taxonomy" id="64522"/>
    <lineage>
        <taxon>Eukaryota</taxon>
        <taxon>Fungi</taxon>
        <taxon>Fungi incertae sedis</taxon>
        <taxon>Mucoromycota</taxon>
        <taxon>Mortierellomycotina</taxon>
        <taxon>Mortierellomycetes</taxon>
        <taxon>Mortierellales</taxon>
        <taxon>Mortierellaceae</taxon>
        <taxon>Linnemannia</taxon>
    </lineage>
</organism>
<proteinExistence type="predicted"/>
<protein>
    <submittedName>
        <fullName evidence="1">Uncharacterized protein</fullName>
    </submittedName>
</protein>
<gene>
    <name evidence="1" type="ORF">BGZ97_008696</name>
</gene>
<name>A0A9P6QPF8_9FUNG</name>